<reference evidence="2" key="1">
    <citation type="submission" date="2015-11" db="EMBL/GenBank/DDBJ databases">
        <title>De novo transcriptome assembly of four potential Pierce s Disease insect vectors from Arizona vineyards.</title>
        <authorList>
            <person name="Tassone E.E."/>
        </authorList>
    </citation>
    <scope>NUCLEOTIDE SEQUENCE</scope>
</reference>
<feature type="non-terminal residue" evidence="2">
    <location>
        <position position="1"/>
    </location>
</feature>
<dbReference type="AlphaFoldDB" id="A0A1B6FED0"/>
<evidence type="ECO:0000313" key="2">
    <source>
        <dbReference type="EMBL" id="JAS48454.1"/>
    </source>
</evidence>
<sequence>SAVNTSYEDEDIGSEFGSDESLGDRRRNRRAAKKGRSTRDSGYHTGFDGLRRSSRVRKTRYNFSAETSEDDAKETKKKRKRELSSDYNSQNSSDVEAVPKNRSKTVKFP</sequence>
<dbReference type="EMBL" id="GECZ01021315">
    <property type="protein sequence ID" value="JAS48454.1"/>
    <property type="molecule type" value="Transcribed_RNA"/>
</dbReference>
<protein>
    <submittedName>
        <fullName evidence="2">Uncharacterized protein</fullName>
    </submittedName>
</protein>
<evidence type="ECO:0000256" key="1">
    <source>
        <dbReference type="SAM" id="MobiDB-lite"/>
    </source>
</evidence>
<feature type="region of interest" description="Disordered" evidence="1">
    <location>
        <begin position="1"/>
        <end position="109"/>
    </location>
</feature>
<feature type="compositionally biased region" description="Basic residues" evidence="1">
    <location>
        <begin position="26"/>
        <end position="36"/>
    </location>
</feature>
<name>A0A1B6FED0_9HEMI</name>
<proteinExistence type="predicted"/>
<organism evidence="2">
    <name type="scientific">Cuerna arida</name>
    <dbReference type="NCBI Taxonomy" id="1464854"/>
    <lineage>
        <taxon>Eukaryota</taxon>
        <taxon>Metazoa</taxon>
        <taxon>Ecdysozoa</taxon>
        <taxon>Arthropoda</taxon>
        <taxon>Hexapoda</taxon>
        <taxon>Insecta</taxon>
        <taxon>Pterygota</taxon>
        <taxon>Neoptera</taxon>
        <taxon>Paraneoptera</taxon>
        <taxon>Hemiptera</taxon>
        <taxon>Auchenorrhyncha</taxon>
        <taxon>Membracoidea</taxon>
        <taxon>Cicadellidae</taxon>
        <taxon>Cicadellinae</taxon>
        <taxon>Proconiini</taxon>
        <taxon>Cuerna</taxon>
    </lineage>
</organism>
<feature type="non-terminal residue" evidence="2">
    <location>
        <position position="109"/>
    </location>
</feature>
<feature type="compositionally biased region" description="Polar residues" evidence="1">
    <location>
        <begin position="85"/>
        <end position="94"/>
    </location>
</feature>
<accession>A0A1B6FED0</accession>
<gene>
    <name evidence="2" type="ORF">g.50294</name>
</gene>